<comment type="caution">
    <text evidence="11">The sequence shown here is derived from an EMBL/GenBank/DDBJ whole genome shotgun (WGS) entry which is preliminary data.</text>
</comment>
<dbReference type="Gene3D" id="1.10.630.10">
    <property type="entry name" value="Cytochrome P450"/>
    <property type="match status" value="1"/>
</dbReference>
<keyword evidence="4 8" id="KW-0479">Metal-binding</keyword>
<evidence type="ECO:0000256" key="3">
    <source>
        <dbReference type="ARBA" id="ARBA00022617"/>
    </source>
</evidence>
<evidence type="ECO:0000256" key="2">
    <source>
        <dbReference type="ARBA" id="ARBA00010617"/>
    </source>
</evidence>
<evidence type="ECO:0000256" key="1">
    <source>
        <dbReference type="ARBA" id="ARBA00001971"/>
    </source>
</evidence>
<dbReference type="STRING" id="1664694.A0A0N0NNW2"/>
<dbReference type="CDD" id="cd11041">
    <property type="entry name" value="CYP503A1-like"/>
    <property type="match status" value="1"/>
</dbReference>
<keyword evidence="6 8" id="KW-0408">Iron</keyword>
<evidence type="ECO:0000313" key="12">
    <source>
        <dbReference type="Proteomes" id="UP000038010"/>
    </source>
</evidence>
<dbReference type="PANTHER" id="PTHR46206:SF2">
    <property type="entry name" value="CYTOCHROME P450 MONOOXYGENASE AUSG-RELATED"/>
    <property type="match status" value="1"/>
</dbReference>
<evidence type="ECO:0000256" key="7">
    <source>
        <dbReference type="ARBA" id="ARBA00023033"/>
    </source>
</evidence>
<evidence type="ECO:0000256" key="6">
    <source>
        <dbReference type="ARBA" id="ARBA00023004"/>
    </source>
</evidence>
<dbReference type="Pfam" id="PF00067">
    <property type="entry name" value="p450"/>
    <property type="match status" value="1"/>
</dbReference>
<dbReference type="GO" id="GO:0016705">
    <property type="term" value="F:oxidoreductase activity, acting on paired donors, with incorporation or reduction of molecular oxygen"/>
    <property type="evidence" value="ECO:0007669"/>
    <property type="project" value="InterPro"/>
</dbReference>
<keyword evidence="10" id="KW-1133">Transmembrane helix</keyword>
<protein>
    <submittedName>
        <fullName evidence="11">Dihydromonacolin L monooxygenase LovA</fullName>
    </submittedName>
</protein>
<dbReference type="GeneID" id="28737718"/>
<feature type="transmembrane region" description="Helical" evidence="10">
    <location>
        <begin position="12"/>
        <end position="31"/>
    </location>
</feature>
<organism evidence="11 12">
    <name type="scientific">Cyphellophora attinorum</name>
    <dbReference type="NCBI Taxonomy" id="1664694"/>
    <lineage>
        <taxon>Eukaryota</taxon>
        <taxon>Fungi</taxon>
        <taxon>Dikarya</taxon>
        <taxon>Ascomycota</taxon>
        <taxon>Pezizomycotina</taxon>
        <taxon>Eurotiomycetes</taxon>
        <taxon>Chaetothyriomycetidae</taxon>
        <taxon>Chaetothyriales</taxon>
        <taxon>Cyphellophoraceae</taxon>
        <taxon>Cyphellophora</taxon>
    </lineage>
</organism>
<comment type="similarity">
    <text evidence="2 9">Belongs to the cytochrome P450 family.</text>
</comment>
<dbReference type="RefSeq" id="XP_018002014.1">
    <property type="nucleotide sequence ID" value="XM_018145838.1"/>
</dbReference>
<dbReference type="OrthoDB" id="1844152at2759"/>
<dbReference type="InterPro" id="IPR002403">
    <property type="entry name" value="Cyt_P450_E_grp-IV"/>
</dbReference>
<dbReference type="Proteomes" id="UP000038010">
    <property type="component" value="Unassembled WGS sequence"/>
</dbReference>
<dbReference type="InterPro" id="IPR017972">
    <property type="entry name" value="Cyt_P450_CS"/>
</dbReference>
<sequence>MSFSFASFERKDAWFLLALTFLVFVGLWRWMISQGPDPALPIVQADRRGSIAKLIPTRFYWIIDGPAIIAKGLADFNETPFQVPSTSGWKVILPTKYAEELRNNENLSFTESVKKDFLAGYPGFDAFTEGLKDDFFMQEVVRVRLTQSLAMLTDDLVDETNDSLHNILGEDAHYESVAIKERVLDIVSRLSSRILLGLPLCRNQAWLDIAKGHTVDLFKSAQLMRLVPAIARPLLYLVPTPCKRIKAQVQAARRLINEEVRLRRERTQKILDAGEKPPKQADAIAWMTESSHVHGRVPDFVAAQLALSMAAIHTTSETISNAILALCESPELIRELRAEVIEVLTTNGWSKQTLYKLRIMDSFLKESQRVRPMSATSMNRLVLKDITLSDGIVLRAGSRIMIRDSKDVNAEAFPEPEKFDPHRFLKMRDHPGEENRHQFVTLTADHMSFGYGTHACPGRFFAANEIKILFCFLLLKYEFRYLKAADGIEDQKPTHFSFENAIVADPRCKIQIRRREEEIDLMDPSTGKASIDK</sequence>
<gene>
    <name evidence="11" type="ORF">AB675_5611</name>
</gene>
<evidence type="ECO:0000256" key="5">
    <source>
        <dbReference type="ARBA" id="ARBA00023002"/>
    </source>
</evidence>
<dbReference type="GO" id="GO:0020037">
    <property type="term" value="F:heme binding"/>
    <property type="evidence" value="ECO:0007669"/>
    <property type="project" value="InterPro"/>
</dbReference>
<dbReference type="InterPro" id="IPR036396">
    <property type="entry name" value="Cyt_P450_sf"/>
</dbReference>
<comment type="cofactor">
    <cofactor evidence="1 8">
        <name>heme</name>
        <dbReference type="ChEBI" id="CHEBI:30413"/>
    </cofactor>
</comment>
<keyword evidence="12" id="KW-1185">Reference proteome</keyword>
<dbReference type="AlphaFoldDB" id="A0A0N0NNW2"/>
<dbReference type="PANTHER" id="PTHR46206">
    <property type="entry name" value="CYTOCHROME P450"/>
    <property type="match status" value="1"/>
</dbReference>
<dbReference type="PROSITE" id="PS00086">
    <property type="entry name" value="CYTOCHROME_P450"/>
    <property type="match status" value="1"/>
</dbReference>
<dbReference type="GO" id="GO:0005506">
    <property type="term" value="F:iron ion binding"/>
    <property type="evidence" value="ECO:0007669"/>
    <property type="project" value="InterPro"/>
</dbReference>
<keyword evidence="5 9" id="KW-0560">Oxidoreductase</keyword>
<name>A0A0N0NNW2_9EURO</name>
<dbReference type="VEuPathDB" id="FungiDB:AB675_5611"/>
<dbReference type="PRINTS" id="PR00465">
    <property type="entry name" value="EP450IV"/>
</dbReference>
<keyword evidence="7 9" id="KW-0503">Monooxygenase</keyword>
<proteinExistence type="inferred from homology"/>
<dbReference type="EMBL" id="LFJN01000008">
    <property type="protein sequence ID" value="KPI42051.1"/>
    <property type="molecule type" value="Genomic_DNA"/>
</dbReference>
<keyword evidence="10" id="KW-0812">Transmembrane</keyword>
<evidence type="ECO:0000256" key="10">
    <source>
        <dbReference type="SAM" id="Phobius"/>
    </source>
</evidence>
<dbReference type="InterPro" id="IPR001128">
    <property type="entry name" value="Cyt_P450"/>
</dbReference>
<evidence type="ECO:0000256" key="4">
    <source>
        <dbReference type="ARBA" id="ARBA00022723"/>
    </source>
</evidence>
<feature type="binding site" description="axial binding residue" evidence="8">
    <location>
        <position position="456"/>
    </location>
    <ligand>
        <name>heme</name>
        <dbReference type="ChEBI" id="CHEBI:30413"/>
    </ligand>
    <ligandPart>
        <name>Fe</name>
        <dbReference type="ChEBI" id="CHEBI:18248"/>
    </ligandPart>
</feature>
<evidence type="ECO:0000313" key="11">
    <source>
        <dbReference type="EMBL" id="KPI42051.1"/>
    </source>
</evidence>
<accession>A0A0N0NNW2</accession>
<reference evidence="11 12" key="1">
    <citation type="submission" date="2015-06" db="EMBL/GenBank/DDBJ databases">
        <title>Draft genome of the ant-associated black yeast Phialophora attae CBS 131958.</title>
        <authorList>
            <person name="Moreno L.F."/>
            <person name="Stielow B.J."/>
            <person name="de Hoog S."/>
            <person name="Vicente V.A."/>
            <person name="Weiss V.A."/>
            <person name="de Vries M."/>
            <person name="Cruz L.M."/>
            <person name="Souza E.M."/>
        </authorList>
    </citation>
    <scope>NUCLEOTIDE SEQUENCE [LARGE SCALE GENOMIC DNA]</scope>
    <source>
        <strain evidence="11 12">CBS 131958</strain>
    </source>
</reference>
<dbReference type="GO" id="GO:0004497">
    <property type="term" value="F:monooxygenase activity"/>
    <property type="evidence" value="ECO:0007669"/>
    <property type="project" value="UniProtKB-KW"/>
</dbReference>
<dbReference type="SUPFAM" id="SSF48264">
    <property type="entry name" value="Cytochrome P450"/>
    <property type="match status" value="1"/>
</dbReference>
<evidence type="ECO:0000256" key="8">
    <source>
        <dbReference type="PIRSR" id="PIRSR602403-1"/>
    </source>
</evidence>
<keyword evidence="3 8" id="KW-0349">Heme</keyword>
<keyword evidence="10" id="KW-0472">Membrane</keyword>
<evidence type="ECO:0000256" key="9">
    <source>
        <dbReference type="RuleBase" id="RU000461"/>
    </source>
</evidence>